<evidence type="ECO:0000256" key="1">
    <source>
        <dbReference type="ARBA" id="ARBA00011065"/>
    </source>
</evidence>
<gene>
    <name evidence="11" type="ORF">M0812_05181</name>
</gene>
<dbReference type="GO" id="GO:0005634">
    <property type="term" value="C:nucleus"/>
    <property type="evidence" value="ECO:0007669"/>
    <property type="project" value="TreeGrafter"/>
</dbReference>
<feature type="compositionally biased region" description="Polar residues" evidence="9">
    <location>
        <begin position="83"/>
        <end position="98"/>
    </location>
</feature>
<evidence type="ECO:0000259" key="10">
    <source>
        <dbReference type="PROSITE" id="PS50206"/>
    </source>
</evidence>
<evidence type="ECO:0000256" key="3">
    <source>
        <dbReference type="ARBA" id="ARBA00022618"/>
    </source>
</evidence>
<dbReference type="GO" id="GO:0004725">
    <property type="term" value="F:protein tyrosine phosphatase activity"/>
    <property type="evidence" value="ECO:0007669"/>
    <property type="project" value="UniProtKB-EC"/>
</dbReference>
<keyword evidence="3" id="KW-0132">Cell division</keyword>
<dbReference type="GO" id="GO:0110032">
    <property type="term" value="P:positive regulation of G2/MI transition of meiotic cell cycle"/>
    <property type="evidence" value="ECO:0007669"/>
    <property type="project" value="TreeGrafter"/>
</dbReference>
<evidence type="ECO:0000256" key="5">
    <source>
        <dbReference type="ARBA" id="ARBA00022801"/>
    </source>
</evidence>
<name>A0AAV8AE46_9EUKA</name>
<feature type="compositionally biased region" description="Polar residues" evidence="9">
    <location>
        <begin position="924"/>
        <end position="939"/>
    </location>
</feature>
<dbReference type="PRINTS" id="PR00716">
    <property type="entry name" value="MPIPHPHTASE"/>
</dbReference>
<dbReference type="InterPro" id="IPR001763">
    <property type="entry name" value="Rhodanese-like_dom"/>
</dbReference>
<evidence type="ECO:0000313" key="11">
    <source>
        <dbReference type="EMBL" id="KAJ3451140.1"/>
    </source>
</evidence>
<comment type="catalytic activity">
    <reaction evidence="8">
        <text>O-phospho-L-tyrosyl-[protein] + H2O = L-tyrosyl-[protein] + phosphate</text>
        <dbReference type="Rhea" id="RHEA:10684"/>
        <dbReference type="Rhea" id="RHEA-COMP:10136"/>
        <dbReference type="Rhea" id="RHEA-COMP:20101"/>
        <dbReference type="ChEBI" id="CHEBI:15377"/>
        <dbReference type="ChEBI" id="CHEBI:43474"/>
        <dbReference type="ChEBI" id="CHEBI:46858"/>
        <dbReference type="ChEBI" id="CHEBI:61978"/>
        <dbReference type="EC" id="3.1.3.48"/>
    </reaction>
</comment>
<accession>A0AAV8AE46</accession>
<dbReference type="InterPro" id="IPR036873">
    <property type="entry name" value="Rhodanese-like_dom_sf"/>
</dbReference>
<feature type="compositionally biased region" description="Polar residues" evidence="9">
    <location>
        <begin position="205"/>
        <end position="216"/>
    </location>
</feature>
<evidence type="ECO:0000313" key="12">
    <source>
        <dbReference type="Proteomes" id="UP001146793"/>
    </source>
</evidence>
<evidence type="ECO:0000256" key="4">
    <source>
        <dbReference type="ARBA" id="ARBA00022776"/>
    </source>
</evidence>
<keyword evidence="4" id="KW-0498">Mitosis</keyword>
<dbReference type="EMBL" id="JANTQA010000011">
    <property type="protein sequence ID" value="KAJ3451140.1"/>
    <property type="molecule type" value="Genomic_DNA"/>
</dbReference>
<feature type="domain" description="Rhodanese" evidence="10">
    <location>
        <begin position="492"/>
        <end position="594"/>
    </location>
</feature>
<dbReference type="PROSITE" id="PS50206">
    <property type="entry name" value="RHODANESE_3"/>
    <property type="match status" value="1"/>
</dbReference>
<comment type="similarity">
    <text evidence="1">Belongs to the MPI phosphatase family.</text>
</comment>
<keyword evidence="5" id="KW-0378">Hydrolase</keyword>
<evidence type="ECO:0000256" key="6">
    <source>
        <dbReference type="ARBA" id="ARBA00022912"/>
    </source>
</evidence>
<sequence length="939" mass="109508">MSNSAFSQPTNSKAGDQKLTLSRNHTRNAYGIKKKQASKYQSLHPEKSNKPLQKRYRSLELRKNKAQPQGYKKKHGSRITELANKQSTATSTSLSRNENAVGKLKIQKKNSTLTKRKKRNFTRNCQRSFNHKTRTTIKPIPRSHKKNIFDQRNPFDKPQKLIPSKTQKKFPNPHSKHTMNSSSPELENKIRNIKIDKKRRISNDSQNKNDSHNIQVTQKNQKNNKNTNFQNNLQSKKIFPQDGNKKPKKITKSRHKSSSFTLTYGEDSQTKKPKQQQQEKTRLINQNCELNFDIRKSTFRPIDQEDNFQNSKTHKQTPSGQTVITNKNGFNKQENKNVSKTFKANKNDHTLKKEKDLGIDRKRKNTLPKNEELSGIPTAFFSPSKIVNNEKVNRSYSKTPQEPFVNSQRINSTNQNIVKKNNQLYSLNPKKKIIRMNSFNNSFQKNFKPEIYKQPKPLLPVTKGKPTNLNTISPDTLCDLLDGSYKKKHGIEFSKVLIIDCRFDWEYEGGHIEGAKNWNLPRVLLHKLFCKEILENVCIVFHCEFSQHRGPKMYQVLRNADRNINRFPTLHYPELYVLEKGYKGFFKSSNRTKRFCCPQGYRKMQTKKYQTQMKEDYRNFKLNLKDHQKRTILSLEDILTWYGSFEQPISIKHNHIKKVSNLRTRISSSQQTISTTTTLSNSKPSPTTTSARQKITPLYSKRDRTNSSLCRKRPLYPINRTQREFTVPFGSKTLKCKEALLDFDLDSILNYEPNFSLFRSPDIGELSEHFQKETVLGPKKKTTKNISKICTALKFGNDQDSRNDFLKNQNNVGIELRMEVITDTETDTDIDSNKVTRTTTESESQSEMESESDRVNNNKSKKCPKINYQEEKETKKEKTNDNNPHSETHTDPDSNSSFNYNSKKKQKLKKKKKKKKKIILKQLFQYSQPTKMKNYTNKN</sequence>
<feature type="region of interest" description="Disordered" evidence="9">
    <location>
        <begin position="1"/>
        <end position="111"/>
    </location>
</feature>
<dbReference type="EC" id="3.1.3.48" evidence="2"/>
<dbReference type="InterPro" id="IPR000751">
    <property type="entry name" value="MPI_Phosphatase"/>
</dbReference>
<feature type="compositionally biased region" description="Basic residues" evidence="9">
    <location>
        <begin position="902"/>
        <end position="919"/>
    </location>
</feature>
<dbReference type="PANTHER" id="PTHR10828:SF17">
    <property type="entry name" value="PROTEIN-TYROSINE-PHOSPHATASE"/>
    <property type="match status" value="1"/>
</dbReference>
<dbReference type="GO" id="GO:0005737">
    <property type="term" value="C:cytoplasm"/>
    <property type="evidence" value="ECO:0007669"/>
    <property type="project" value="TreeGrafter"/>
</dbReference>
<comment type="caution">
    <text evidence="11">The sequence shown here is derived from an EMBL/GenBank/DDBJ whole genome shotgun (WGS) entry which is preliminary data.</text>
</comment>
<dbReference type="FunFam" id="3.40.250.10:FF:000021">
    <property type="entry name" value="M-phase inducer phosphatase cdc-25.2"/>
    <property type="match status" value="1"/>
</dbReference>
<dbReference type="GO" id="GO:0010971">
    <property type="term" value="P:positive regulation of G2/M transition of mitotic cell cycle"/>
    <property type="evidence" value="ECO:0007669"/>
    <property type="project" value="TreeGrafter"/>
</dbReference>
<dbReference type="SMART" id="SM00450">
    <property type="entry name" value="RHOD"/>
    <property type="match status" value="1"/>
</dbReference>
<feature type="compositionally biased region" description="Polar residues" evidence="9">
    <location>
        <begin position="1"/>
        <end position="23"/>
    </location>
</feature>
<evidence type="ECO:0000256" key="2">
    <source>
        <dbReference type="ARBA" id="ARBA00013064"/>
    </source>
</evidence>
<feature type="compositionally biased region" description="Polar residues" evidence="9">
    <location>
        <begin position="307"/>
        <end position="327"/>
    </location>
</feature>
<dbReference type="AlphaFoldDB" id="A0AAV8AE46"/>
<dbReference type="Proteomes" id="UP001146793">
    <property type="component" value="Unassembled WGS sequence"/>
</dbReference>
<feature type="region of interest" description="Disordered" evidence="9">
    <location>
        <begin position="670"/>
        <end position="698"/>
    </location>
</feature>
<feature type="region of interest" description="Disordered" evidence="9">
    <location>
        <begin position="305"/>
        <end position="327"/>
    </location>
</feature>
<feature type="region of interest" description="Disordered" evidence="9">
    <location>
        <begin position="126"/>
        <end position="282"/>
    </location>
</feature>
<organism evidence="11 12">
    <name type="scientific">Anaeramoeba flamelloides</name>
    <dbReference type="NCBI Taxonomy" id="1746091"/>
    <lineage>
        <taxon>Eukaryota</taxon>
        <taxon>Metamonada</taxon>
        <taxon>Anaeramoebidae</taxon>
        <taxon>Anaeramoeba</taxon>
    </lineage>
</organism>
<reference evidence="11" key="1">
    <citation type="submission" date="2022-08" db="EMBL/GenBank/DDBJ databases">
        <title>Novel sulphate-reducing endosymbionts in the free-living metamonad Anaeramoeba.</title>
        <authorList>
            <person name="Jerlstrom-Hultqvist J."/>
            <person name="Cepicka I."/>
            <person name="Gallot-Lavallee L."/>
            <person name="Salas-Leiva D."/>
            <person name="Curtis B.A."/>
            <person name="Zahonova K."/>
            <person name="Pipaliya S."/>
            <person name="Dacks J."/>
            <person name="Roger A.J."/>
        </authorList>
    </citation>
    <scope>NUCLEOTIDE SEQUENCE</scope>
    <source>
        <strain evidence="11">Busselton2</strain>
    </source>
</reference>
<feature type="region of interest" description="Disordered" evidence="9">
    <location>
        <begin position="823"/>
        <end position="939"/>
    </location>
</feature>
<feature type="compositionally biased region" description="Low complexity" evidence="9">
    <location>
        <begin position="217"/>
        <end position="232"/>
    </location>
</feature>
<dbReference type="GO" id="GO:0000086">
    <property type="term" value="P:G2/M transition of mitotic cell cycle"/>
    <property type="evidence" value="ECO:0007669"/>
    <property type="project" value="TreeGrafter"/>
</dbReference>
<feature type="compositionally biased region" description="Basic residues" evidence="9">
    <location>
        <begin position="246"/>
        <end position="257"/>
    </location>
</feature>
<feature type="compositionally biased region" description="Basic and acidic residues" evidence="9">
    <location>
        <begin position="147"/>
        <end position="159"/>
    </location>
</feature>
<evidence type="ECO:0000256" key="8">
    <source>
        <dbReference type="ARBA" id="ARBA00051722"/>
    </source>
</evidence>
<dbReference type="SUPFAM" id="SSF52821">
    <property type="entry name" value="Rhodanese/Cell cycle control phosphatase"/>
    <property type="match status" value="1"/>
</dbReference>
<feature type="compositionally biased region" description="Basic residues" evidence="9">
    <location>
        <begin position="129"/>
        <end position="146"/>
    </location>
</feature>
<evidence type="ECO:0000256" key="7">
    <source>
        <dbReference type="ARBA" id="ARBA00023306"/>
    </source>
</evidence>
<evidence type="ECO:0000256" key="9">
    <source>
        <dbReference type="SAM" id="MobiDB-lite"/>
    </source>
</evidence>
<feature type="compositionally biased region" description="Basic and acidic residues" evidence="9">
    <location>
        <begin position="186"/>
        <end position="195"/>
    </location>
</feature>
<dbReference type="Pfam" id="PF00581">
    <property type="entry name" value="Rhodanese"/>
    <property type="match status" value="1"/>
</dbReference>
<dbReference type="PANTHER" id="PTHR10828">
    <property type="entry name" value="M-PHASE INDUCER PHOSPHATASE DUAL SPECIFICITY PHOSPHATASE CDC25"/>
    <property type="match status" value="1"/>
</dbReference>
<dbReference type="Gene3D" id="3.40.250.10">
    <property type="entry name" value="Rhodanese-like domain"/>
    <property type="match status" value="1"/>
</dbReference>
<feature type="compositionally biased region" description="Polar residues" evidence="9">
    <location>
        <begin position="679"/>
        <end position="693"/>
    </location>
</feature>
<feature type="compositionally biased region" description="Basic and acidic residues" evidence="9">
    <location>
        <begin position="868"/>
        <end position="892"/>
    </location>
</feature>
<keyword evidence="6" id="KW-0904">Protein phosphatase</keyword>
<keyword evidence="7" id="KW-0131">Cell cycle</keyword>
<proteinExistence type="inferred from homology"/>
<protein>
    <recommendedName>
        <fullName evidence="2">protein-tyrosine-phosphatase</fullName>
        <ecNumber evidence="2">3.1.3.48</ecNumber>
    </recommendedName>
</protein>
<dbReference type="GO" id="GO:0051301">
    <property type="term" value="P:cell division"/>
    <property type="evidence" value="ECO:0007669"/>
    <property type="project" value="UniProtKB-KW"/>
</dbReference>